<dbReference type="Proteomes" id="UP001549134">
    <property type="component" value="Unassembled WGS sequence"/>
</dbReference>
<evidence type="ECO:0000256" key="1">
    <source>
        <dbReference type="ARBA" id="ARBA00004141"/>
    </source>
</evidence>
<evidence type="ECO:0000313" key="8">
    <source>
        <dbReference type="Proteomes" id="UP001549134"/>
    </source>
</evidence>
<evidence type="ECO:0000256" key="3">
    <source>
        <dbReference type="ARBA" id="ARBA00022989"/>
    </source>
</evidence>
<evidence type="ECO:0000259" key="6">
    <source>
        <dbReference type="Pfam" id="PF04138"/>
    </source>
</evidence>
<dbReference type="EMBL" id="JBEPLX010000008">
    <property type="protein sequence ID" value="MET3533849.1"/>
    <property type="molecule type" value="Genomic_DNA"/>
</dbReference>
<feature type="transmembrane region" description="Helical" evidence="5">
    <location>
        <begin position="184"/>
        <end position="201"/>
    </location>
</feature>
<feature type="transmembrane region" description="Helical" evidence="5">
    <location>
        <begin position="91"/>
        <end position="114"/>
    </location>
</feature>
<evidence type="ECO:0000313" key="7">
    <source>
        <dbReference type="EMBL" id="MET3533849.1"/>
    </source>
</evidence>
<keyword evidence="8" id="KW-1185">Reference proteome</keyword>
<proteinExistence type="predicted"/>
<protein>
    <submittedName>
        <fullName evidence="7">Flippase GtrA</fullName>
    </submittedName>
</protein>
<evidence type="ECO:0000256" key="4">
    <source>
        <dbReference type="ARBA" id="ARBA00023136"/>
    </source>
</evidence>
<dbReference type="InterPro" id="IPR007267">
    <property type="entry name" value="GtrA_DPMS_TM"/>
</dbReference>
<keyword evidence="4 5" id="KW-0472">Membrane</keyword>
<accession>A0ABV2ERN7</accession>
<comment type="caution">
    <text evidence="7">The sequence shown here is derived from an EMBL/GenBank/DDBJ whole genome shotgun (WGS) entry which is preliminary data.</text>
</comment>
<dbReference type="RefSeq" id="WP_237396496.1">
    <property type="nucleotide sequence ID" value="NZ_AP024276.1"/>
</dbReference>
<evidence type="ECO:0000256" key="5">
    <source>
        <dbReference type="SAM" id="Phobius"/>
    </source>
</evidence>
<gene>
    <name evidence="7" type="ORF">ABID50_001005</name>
</gene>
<reference evidence="7 8" key="1">
    <citation type="submission" date="2024-06" db="EMBL/GenBank/DDBJ databases">
        <title>Genomic Encyclopedia of Type Strains, Phase IV (KMG-IV): sequencing the most valuable type-strain genomes for metagenomic binning, comparative biology and taxonomic classification.</title>
        <authorList>
            <person name="Goeker M."/>
        </authorList>
    </citation>
    <scope>NUCLEOTIDE SEQUENCE [LARGE SCALE GENOMIC DNA]</scope>
    <source>
        <strain evidence="7 8">DSM 29126</strain>
    </source>
</reference>
<organism evidence="7 8">
    <name type="scientific">Streptococcus parasuis</name>
    <dbReference type="NCBI Taxonomy" id="1501662"/>
    <lineage>
        <taxon>Bacteria</taxon>
        <taxon>Bacillati</taxon>
        <taxon>Bacillota</taxon>
        <taxon>Bacilli</taxon>
        <taxon>Lactobacillales</taxon>
        <taxon>Streptococcaceae</taxon>
        <taxon>Streptococcus</taxon>
    </lineage>
</organism>
<sequence length="213" mass="24248">MTRDVLSLSLGLDISDTQTGLRVIPTTYFDKMILLEGNRYEFEMQMLLFAKENNVPIIEVPIETIYINENESSHFNPIMDSIKIYKTFLKFILSSASSFIVDISAFSLIVFLIGNQHTDTIFIASFLSRFLSSLFNFMMNKAFVFQKGDKTSILKYFMLVIGQISVSALLVTLGNHLFPGVQLSLVKVVVDTILFMISYKIQKKYIFTKKAGI</sequence>
<keyword evidence="3 5" id="KW-1133">Transmembrane helix</keyword>
<name>A0ABV2ERN7_9STRE</name>
<dbReference type="GeneID" id="78827092"/>
<feature type="transmembrane region" description="Helical" evidence="5">
    <location>
        <begin position="120"/>
        <end position="144"/>
    </location>
</feature>
<evidence type="ECO:0000256" key="2">
    <source>
        <dbReference type="ARBA" id="ARBA00022692"/>
    </source>
</evidence>
<comment type="subcellular location">
    <subcellularLocation>
        <location evidence="1">Membrane</location>
        <topology evidence="1">Multi-pass membrane protein</topology>
    </subcellularLocation>
</comment>
<keyword evidence="2 5" id="KW-0812">Transmembrane</keyword>
<dbReference type="Pfam" id="PF04138">
    <property type="entry name" value="GtrA_DPMS_TM"/>
    <property type="match status" value="1"/>
</dbReference>
<feature type="transmembrane region" description="Helical" evidence="5">
    <location>
        <begin position="156"/>
        <end position="178"/>
    </location>
</feature>
<feature type="domain" description="GtrA/DPMS transmembrane" evidence="6">
    <location>
        <begin position="90"/>
        <end position="207"/>
    </location>
</feature>